<comment type="caution">
    <text evidence="2">The sequence shown here is derived from an EMBL/GenBank/DDBJ whole genome shotgun (WGS) entry which is preliminary data.</text>
</comment>
<accession>A0ABN1ICM3</accession>
<keyword evidence="3" id="KW-1185">Reference proteome</keyword>
<dbReference type="EMBL" id="BAAAEU010000002">
    <property type="protein sequence ID" value="GAA0707144.1"/>
    <property type="molecule type" value="Genomic_DNA"/>
</dbReference>
<dbReference type="PROSITE" id="PS50943">
    <property type="entry name" value="HTH_CROC1"/>
    <property type="match status" value="1"/>
</dbReference>
<dbReference type="RefSeq" id="WP_343786938.1">
    <property type="nucleotide sequence ID" value="NZ_BAAAEU010000002.1"/>
</dbReference>
<evidence type="ECO:0000259" key="1">
    <source>
        <dbReference type="PROSITE" id="PS50943"/>
    </source>
</evidence>
<gene>
    <name evidence="2" type="ORF">GCM10009105_05680</name>
</gene>
<protein>
    <recommendedName>
        <fullName evidence="1">HTH cro/C1-type domain-containing protein</fullName>
    </recommendedName>
</protein>
<dbReference type="SMART" id="SM00530">
    <property type="entry name" value="HTH_XRE"/>
    <property type="match status" value="1"/>
</dbReference>
<dbReference type="InterPro" id="IPR010982">
    <property type="entry name" value="Lambda_DNA-bd_dom_sf"/>
</dbReference>
<evidence type="ECO:0000313" key="2">
    <source>
        <dbReference type="EMBL" id="GAA0707144.1"/>
    </source>
</evidence>
<reference evidence="2 3" key="1">
    <citation type="journal article" date="2019" name="Int. J. Syst. Evol. Microbiol.">
        <title>The Global Catalogue of Microorganisms (GCM) 10K type strain sequencing project: providing services to taxonomists for standard genome sequencing and annotation.</title>
        <authorList>
            <consortium name="The Broad Institute Genomics Platform"/>
            <consortium name="The Broad Institute Genome Sequencing Center for Infectious Disease"/>
            <person name="Wu L."/>
            <person name="Ma J."/>
        </authorList>
    </citation>
    <scope>NUCLEOTIDE SEQUENCE [LARGE SCALE GENOMIC DNA]</scope>
    <source>
        <strain evidence="2 3">JCM 15421</strain>
    </source>
</reference>
<proteinExistence type="predicted"/>
<dbReference type="CDD" id="cd00093">
    <property type="entry name" value="HTH_XRE"/>
    <property type="match status" value="1"/>
</dbReference>
<dbReference type="Proteomes" id="UP001501523">
    <property type="component" value="Unassembled WGS sequence"/>
</dbReference>
<name>A0ABN1ICM3_9GAMM</name>
<feature type="domain" description="HTH cro/C1-type" evidence="1">
    <location>
        <begin position="82"/>
        <end position="126"/>
    </location>
</feature>
<organism evidence="2 3">
    <name type="scientific">Dokdonella soli</name>
    <dbReference type="NCBI Taxonomy" id="529810"/>
    <lineage>
        <taxon>Bacteria</taxon>
        <taxon>Pseudomonadati</taxon>
        <taxon>Pseudomonadota</taxon>
        <taxon>Gammaproteobacteria</taxon>
        <taxon>Lysobacterales</taxon>
        <taxon>Rhodanobacteraceae</taxon>
        <taxon>Dokdonella</taxon>
    </lineage>
</organism>
<dbReference type="Pfam" id="PF13560">
    <property type="entry name" value="HTH_31"/>
    <property type="match status" value="1"/>
</dbReference>
<dbReference type="SUPFAM" id="SSF47413">
    <property type="entry name" value="lambda repressor-like DNA-binding domains"/>
    <property type="match status" value="1"/>
</dbReference>
<dbReference type="InterPro" id="IPR001387">
    <property type="entry name" value="Cro/C1-type_HTH"/>
</dbReference>
<sequence>MPNIGTLLKEEISRLCRREIRKHVEPLRKASATYRREIAALKRQVAGVERRTTVLSKQSAKMSNEADASSAERPLRFVAKGLVSLRARLGLSAPELARLMGVSDQSIYNWEHKKTVPRKEQLATLATLRGLGKREVRARLEALDVQSVRKRRKRASSR</sequence>
<evidence type="ECO:0000313" key="3">
    <source>
        <dbReference type="Proteomes" id="UP001501523"/>
    </source>
</evidence>
<dbReference type="Gene3D" id="1.10.260.40">
    <property type="entry name" value="lambda repressor-like DNA-binding domains"/>
    <property type="match status" value="1"/>
</dbReference>